<gene>
    <name evidence="2" type="ORF">ABLG96_04055</name>
</gene>
<evidence type="ECO:0008006" key="3">
    <source>
        <dbReference type="Google" id="ProtNLM"/>
    </source>
</evidence>
<protein>
    <recommendedName>
        <fullName evidence="3">LPXTG cell wall anchor domain-containing protein</fullName>
    </recommendedName>
</protein>
<feature type="transmembrane region" description="Helical" evidence="1">
    <location>
        <begin position="40"/>
        <end position="58"/>
    </location>
</feature>
<keyword evidence="1" id="KW-1133">Transmembrane helix</keyword>
<organism evidence="2">
    <name type="scientific">Nakamurella sp. A5-74</name>
    <dbReference type="NCBI Taxonomy" id="3158264"/>
    <lineage>
        <taxon>Bacteria</taxon>
        <taxon>Bacillati</taxon>
        <taxon>Actinomycetota</taxon>
        <taxon>Actinomycetes</taxon>
        <taxon>Nakamurellales</taxon>
        <taxon>Nakamurellaceae</taxon>
        <taxon>Nakamurella</taxon>
    </lineage>
</organism>
<accession>A0AAU8DRS5</accession>
<dbReference type="RefSeq" id="WP_353650136.1">
    <property type="nucleotide sequence ID" value="NZ_CP159218.1"/>
</dbReference>
<sequence>MNRIIGMVLGVILIAAGILFTLQGAGVVGGSAMSGNSTWTVLGPIIALAGLVLLLLALRRGRNRTGSGPSVR</sequence>
<keyword evidence="1" id="KW-0472">Membrane</keyword>
<evidence type="ECO:0000256" key="1">
    <source>
        <dbReference type="SAM" id="Phobius"/>
    </source>
</evidence>
<name>A0AAU8DRS5_9ACTN</name>
<keyword evidence="1" id="KW-0812">Transmembrane</keyword>
<evidence type="ECO:0000313" key="2">
    <source>
        <dbReference type="EMBL" id="XCG64523.1"/>
    </source>
</evidence>
<reference evidence="2" key="1">
    <citation type="submission" date="2024-05" db="EMBL/GenBank/DDBJ databases">
        <authorList>
            <person name="Cai S.Y."/>
            <person name="Jin L.M."/>
            <person name="Li H.R."/>
        </authorList>
    </citation>
    <scope>NUCLEOTIDE SEQUENCE</scope>
    <source>
        <strain evidence="2">A5-74</strain>
    </source>
</reference>
<dbReference type="EMBL" id="CP159218">
    <property type="protein sequence ID" value="XCG64523.1"/>
    <property type="molecule type" value="Genomic_DNA"/>
</dbReference>
<dbReference type="AlphaFoldDB" id="A0AAU8DRS5"/>
<proteinExistence type="predicted"/>